<evidence type="ECO:0000313" key="2">
    <source>
        <dbReference type="Proteomes" id="UP000789920"/>
    </source>
</evidence>
<comment type="caution">
    <text evidence="1">The sequence shown here is derived from an EMBL/GenBank/DDBJ whole genome shotgun (WGS) entry which is preliminary data.</text>
</comment>
<protein>
    <submittedName>
        <fullName evidence="1">20728_t:CDS:1</fullName>
    </submittedName>
</protein>
<feature type="non-terminal residue" evidence="1">
    <location>
        <position position="1"/>
    </location>
</feature>
<proteinExistence type="predicted"/>
<gene>
    <name evidence="1" type="ORF">RPERSI_LOCUS15313</name>
</gene>
<dbReference type="EMBL" id="CAJVQC010036675">
    <property type="protein sequence ID" value="CAG8761832.1"/>
    <property type="molecule type" value="Genomic_DNA"/>
</dbReference>
<keyword evidence="2" id="KW-1185">Reference proteome</keyword>
<dbReference type="Proteomes" id="UP000789920">
    <property type="component" value="Unassembled WGS sequence"/>
</dbReference>
<sequence>YVALTAEVPTTPLLTEGQTLELGQTKEVCHEINTSGAKLIKQRVYRASPDNLEFLEKEIKKIEKCGII</sequence>
<reference evidence="1" key="1">
    <citation type="submission" date="2021-06" db="EMBL/GenBank/DDBJ databases">
        <authorList>
            <person name="Kallberg Y."/>
            <person name="Tangrot J."/>
            <person name="Rosling A."/>
        </authorList>
    </citation>
    <scope>NUCLEOTIDE SEQUENCE</scope>
    <source>
        <strain evidence="1">MA461A</strain>
    </source>
</reference>
<name>A0ACA9QTF3_9GLOM</name>
<accession>A0ACA9QTF3</accession>
<organism evidence="1 2">
    <name type="scientific">Racocetra persica</name>
    <dbReference type="NCBI Taxonomy" id="160502"/>
    <lineage>
        <taxon>Eukaryota</taxon>
        <taxon>Fungi</taxon>
        <taxon>Fungi incertae sedis</taxon>
        <taxon>Mucoromycota</taxon>
        <taxon>Glomeromycotina</taxon>
        <taxon>Glomeromycetes</taxon>
        <taxon>Diversisporales</taxon>
        <taxon>Gigasporaceae</taxon>
        <taxon>Racocetra</taxon>
    </lineage>
</organism>
<evidence type="ECO:0000313" key="1">
    <source>
        <dbReference type="EMBL" id="CAG8761832.1"/>
    </source>
</evidence>